<feature type="compositionally biased region" description="Basic and acidic residues" evidence="11">
    <location>
        <begin position="276"/>
        <end position="287"/>
    </location>
</feature>
<accession>A0AAV1XF66</accession>
<evidence type="ECO:0000256" key="7">
    <source>
        <dbReference type="ARBA" id="ARBA00023132"/>
    </source>
</evidence>
<comment type="similarity">
    <text evidence="2">Belongs to the GLE1 family.</text>
</comment>
<dbReference type="PANTHER" id="PTHR12960:SF0">
    <property type="entry name" value="MRNA EXPORT FACTOR GLE1"/>
    <property type="match status" value="1"/>
</dbReference>
<comment type="subcellular location">
    <subcellularLocation>
        <location evidence="1">Nucleus</location>
        <location evidence="1">Nuclear pore complex</location>
    </subcellularLocation>
</comment>
<dbReference type="InterPro" id="IPR012476">
    <property type="entry name" value="GLE1"/>
</dbReference>
<dbReference type="GO" id="GO:0005737">
    <property type="term" value="C:cytoplasm"/>
    <property type="evidence" value="ECO:0007669"/>
    <property type="project" value="TreeGrafter"/>
</dbReference>
<keyword evidence="6" id="KW-0811">Translocation</keyword>
<dbReference type="InterPro" id="IPR038506">
    <property type="entry name" value="GLE1-like_sf"/>
</dbReference>
<dbReference type="Proteomes" id="UP001497480">
    <property type="component" value="Unassembled WGS sequence"/>
</dbReference>
<sequence length="610" mass="69508">MGAVKLLVGSAERVNGVGIEPEPDWSFDALVAELNALETKLTSPPLLDKTISRGKNEEIKRGKPFILRADEYVMEDTESEDEDEKALVVGKRFICDELYLSDSDNSDVVSSFEVQPYLMEEVGEVEGALFEFTHEHQLRVKDEIRNKISALETALVNESLNSTSSLLRVEKYKESRQELDKKLDTQYQRRIAEALDNHLTAVQRDRELRSQIEERKIRSDAEYEESKKKIALQEEKQRQEKARAEAVAKLKAEEAKQAALESEKKAAMEAKIRAATEAEKRAEKEATEAAARLTDNASSPSNAETKETGIVYRAAASTLNLEHVRLQKLKELYEQNQMIRSTSRQDYTRHESHISRLIRQIRGVRDNVRSKATDLTKLLNDPQCPQSISIEIFAKKIVSYCENPGNAPFASGYVIVLVTSQVPHAMDILLAELHRACLYTVPKHLVYRKATFQSKEAYFRTIGYKEDDGKMESTEDYLKRLESYMKVYGALVQTEIQNVQNLHGLQEGWAWLARFLNALPANQYTAVSLNAFLQMAGFALFKKYKSQFVKLLKVISENFLVDLKARNVPELTRTVVEIQTYIEDKKFLIEPEGRSLQSNLLSNQAFSNYN</sequence>
<dbReference type="Gene3D" id="1.25.40.510">
    <property type="entry name" value="GLE1-like"/>
    <property type="match status" value="1"/>
</dbReference>
<evidence type="ECO:0000256" key="6">
    <source>
        <dbReference type="ARBA" id="ARBA00023010"/>
    </source>
</evidence>
<keyword evidence="5" id="KW-0653">Protein transport</keyword>
<dbReference type="GO" id="GO:0016973">
    <property type="term" value="P:poly(A)+ mRNA export from nucleus"/>
    <property type="evidence" value="ECO:0007669"/>
    <property type="project" value="InterPro"/>
</dbReference>
<evidence type="ECO:0000313" key="12">
    <source>
        <dbReference type="EMBL" id="CAL0320386.1"/>
    </source>
</evidence>
<comment type="caution">
    <text evidence="12">The sequence shown here is derived from an EMBL/GenBank/DDBJ whole genome shotgun (WGS) entry which is preliminary data.</text>
</comment>
<protein>
    <recommendedName>
        <fullName evidence="9">mRNA export factor GLE1</fullName>
    </recommendedName>
    <alternativeName>
        <fullName evidence="10">Nucleoporin GLE1</fullName>
    </alternativeName>
</protein>
<dbReference type="EMBL" id="CAXHTB010000014">
    <property type="protein sequence ID" value="CAL0320386.1"/>
    <property type="molecule type" value="Genomic_DNA"/>
</dbReference>
<organism evidence="12 13">
    <name type="scientific">Lupinus luteus</name>
    <name type="common">European yellow lupine</name>
    <dbReference type="NCBI Taxonomy" id="3873"/>
    <lineage>
        <taxon>Eukaryota</taxon>
        <taxon>Viridiplantae</taxon>
        <taxon>Streptophyta</taxon>
        <taxon>Embryophyta</taxon>
        <taxon>Tracheophyta</taxon>
        <taxon>Spermatophyta</taxon>
        <taxon>Magnoliopsida</taxon>
        <taxon>eudicotyledons</taxon>
        <taxon>Gunneridae</taxon>
        <taxon>Pentapetalae</taxon>
        <taxon>rosids</taxon>
        <taxon>fabids</taxon>
        <taxon>Fabales</taxon>
        <taxon>Fabaceae</taxon>
        <taxon>Papilionoideae</taxon>
        <taxon>50 kb inversion clade</taxon>
        <taxon>genistoids sensu lato</taxon>
        <taxon>core genistoids</taxon>
        <taxon>Genisteae</taxon>
        <taxon>Lupinus</taxon>
    </lineage>
</organism>
<dbReference type="GO" id="GO:0015031">
    <property type="term" value="P:protein transport"/>
    <property type="evidence" value="ECO:0007669"/>
    <property type="project" value="UniProtKB-KW"/>
</dbReference>
<keyword evidence="7" id="KW-0906">Nuclear pore complex</keyword>
<feature type="region of interest" description="Disordered" evidence="11">
    <location>
        <begin position="276"/>
        <end position="304"/>
    </location>
</feature>
<dbReference type="PANTHER" id="PTHR12960">
    <property type="entry name" value="GLE-1-RELATED"/>
    <property type="match status" value="1"/>
</dbReference>
<dbReference type="Pfam" id="PF07817">
    <property type="entry name" value="GLE1"/>
    <property type="match status" value="1"/>
</dbReference>
<gene>
    <name evidence="12" type="ORF">LLUT_LOCUS21446</name>
</gene>
<keyword evidence="3" id="KW-0813">Transport</keyword>
<proteinExistence type="inferred from homology"/>
<evidence type="ECO:0000256" key="8">
    <source>
        <dbReference type="ARBA" id="ARBA00023242"/>
    </source>
</evidence>
<dbReference type="GO" id="GO:0005543">
    <property type="term" value="F:phospholipid binding"/>
    <property type="evidence" value="ECO:0007669"/>
    <property type="project" value="TreeGrafter"/>
</dbReference>
<evidence type="ECO:0000256" key="1">
    <source>
        <dbReference type="ARBA" id="ARBA00004567"/>
    </source>
</evidence>
<dbReference type="GO" id="GO:0031369">
    <property type="term" value="F:translation initiation factor binding"/>
    <property type="evidence" value="ECO:0007669"/>
    <property type="project" value="TreeGrafter"/>
</dbReference>
<name>A0AAV1XF66_LUPLU</name>
<evidence type="ECO:0000256" key="11">
    <source>
        <dbReference type="SAM" id="MobiDB-lite"/>
    </source>
</evidence>
<dbReference type="AlphaFoldDB" id="A0AAV1XF66"/>
<evidence type="ECO:0000313" key="13">
    <source>
        <dbReference type="Proteomes" id="UP001497480"/>
    </source>
</evidence>
<evidence type="ECO:0000256" key="3">
    <source>
        <dbReference type="ARBA" id="ARBA00022448"/>
    </source>
</evidence>
<evidence type="ECO:0000256" key="10">
    <source>
        <dbReference type="ARBA" id="ARBA00029983"/>
    </source>
</evidence>
<keyword evidence="13" id="KW-1185">Reference proteome</keyword>
<evidence type="ECO:0000256" key="2">
    <source>
        <dbReference type="ARBA" id="ARBA00011056"/>
    </source>
</evidence>
<dbReference type="GO" id="GO:0044614">
    <property type="term" value="C:nuclear pore cytoplasmic filaments"/>
    <property type="evidence" value="ECO:0007669"/>
    <property type="project" value="TreeGrafter"/>
</dbReference>
<dbReference type="FunFam" id="1.25.40.510:FF:000002">
    <property type="entry name" value="Protein GLE1"/>
    <property type="match status" value="1"/>
</dbReference>
<dbReference type="GO" id="GO:0000822">
    <property type="term" value="F:inositol hexakisphosphate binding"/>
    <property type="evidence" value="ECO:0007669"/>
    <property type="project" value="TreeGrafter"/>
</dbReference>
<evidence type="ECO:0000256" key="5">
    <source>
        <dbReference type="ARBA" id="ARBA00022927"/>
    </source>
</evidence>
<evidence type="ECO:0000256" key="9">
    <source>
        <dbReference type="ARBA" id="ARBA00026227"/>
    </source>
</evidence>
<reference evidence="12 13" key="1">
    <citation type="submission" date="2024-03" db="EMBL/GenBank/DDBJ databases">
        <authorList>
            <person name="Martinez-Hernandez J."/>
        </authorList>
    </citation>
    <scope>NUCLEOTIDE SEQUENCE [LARGE SCALE GENOMIC DNA]</scope>
</reference>
<keyword evidence="8" id="KW-0539">Nucleus</keyword>
<evidence type="ECO:0000256" key="4">
    <source>
        <dbReference type="ARBA" id="ARBA00022816"/>
    </source>
</evidence>
<keyword evidence="4" id="KW-0509">mRNA transport</keyword>